<evidence type="ECO:0000256" key="3">
    <source>
        <dbReference type="ARBA" id="ARBA00023239"/>
    </source>
</evidence>
<dbReference type="Pfam" id="PF00291">
    <property type="entry name" value="PALP"/>
    <property type="match status" value="1"/>
</dbReference>
<gene>
    <name evidence="5" type="ORF">SAMN05216252_11774</name>
</gene>
<organism evidence="5 6">
    <name type="scientific">Actinacidiphila glaucinigra</name>
    <dbReference type="NCBI Taxonomy" id="235986"/>
    <lineage>
        <taxon>Bacteria</taxon>
        <taxon>Bacillati</taxon>
        <taxon>Actinomycetota</taxon>
        <taxon>Actinomycetes</taxon>
        <taxon>Kitasatosporales</taxon>
        <taxon>Streptomycetaceae</taxon>
        <taxon>Actinacidiphila</taxon>
    </lineage>
</organism>
<dbReference type="PANTHER" id="PTHR48078:SF6">
    <property type="entry name" value="L-THREONINE DEHYDRATASE CATABOLIC TDCB"/>
    <property type="match status" value="1"/>
</dbReference>
<dbReference type="Gene3D" id="3.40.50.1100">
    <property type="match status" value="2"/>
</dbReference>
<sequence length="306" mass="31212">MPTPAPLSAEAPSDAFGTPLIDVSALVPGARVLVKDETRYASGSHKEPAARAVVARAVADGHRHVTIATCGNYGRAMATACQVAGVECTVVLPAGWSDGGEAMQAAGARVHLVDGAYEDAVDESRRLAATGDCVDGNVDGPYVEAVFEGHGVVVSALRAALPEAPAAIWLPVGNGTTAIAVRRQLELLGWNTVINGVGSAGNNPMVTCWPGPYRTLPPESVSTTDHNQPLVNWHALQGDEAMAAIAATGGTVIGADDRELCDARDALAEHGAFPTAAGAVALAGLLRTARSEGLVPGTHVVVLSGR</sequence>
<dbReference type="GO" id="GO:0006567">
    <property type="term" value="P:L-threonine catabolic process"/>
    <property type="evidence" value="ECO:0007669"/>
    <property type="project" value="TreeGrafter"/>
</dbReference>
<keyword evidence="6" id="KW-1185">Reference proteome</keyword>
<dbReference type="Proteomes" id="UP000198280">
    <property type="component" value="Unassembled WGS sequence"/>
</dbReference>
<dbReference type="GO" id="GO:0004794">
    <property type="term" value="F:threonine deaminase activity"/>
    <property type="evidence" value="ECO:0007669"/>
    <property type="project" value="TreeGrafter"/>
</dbReference>
<keyword evidence="3" id="KW-0456">Lyase</keyword>
<comment type="cofactor">
    <cofactor evidence="1">
        <name>pyridoxal 5'-phosphate</name>
        <dbReference type="ChEBI" id="CHEBI:597326"/>
    </cofactor>
</comment>
<dbReference type="InterPro" id="IPR036052">
    <property type="entry name" value="TrpB-like_PALP_sf"/>
</dbReference>
<evidence type="ECO:0000313" key="5">
    <source>
        <dbReference type="EMBL" id="SNT22302.1"/>
    </source>
</evidence>
<dbReference type="InterPro" id="IPR050147">
    <property type="entry name" value="Ser/Thr_Dehydratase"/>
</dbReference>
<feature type="domain" description="Tryptophan synthase beta chain-like PALP" evidence="4">
    <location>
        <begin position="17"/>
        <end position="305"/>
    </location>
</feature>
<dbReference type="InterPro" id="IPR001926">
    <property type="entry name" value="TrpB-like_PALP"/>
</dbReference>
<evidence type="ECO:0000256" key="2">
    <source>
        <dbReference type="ARBA" id="ARBA00022898"/>
    </source>
</evidence>
<dbReference type="GO" id="GO:0009097">
    <property type="term" value="P:isoleucine biosynthetic process"/>
    <property type="evidence" value="ECO:0007669"/>
    <property type="project" value="TreeGrafter"/>
</dbReference>
<dbReference type="EMBL" id="FZOF01000017">
    <property type="protein sequence ID" value="SNT22302.1"/>
    <property type="molecule type" value="Genomic_DNA"/>
</dbReference>
<keyword evidence="2" id="KW-0663">Pyridoxal phosphate</keyword>
<evidence type="ECO:0000256" key="1">
    <source>
        <dbReference type="ARBA" id="ARBA00001933"/>
    </source>
</evidence>
<evidence type="ECO:0000313" key="6">
    <source>
        <dbReference type="Proteomes" id="UP000198280"/>
    </source>
</evidence>
<dbReference type="GO" id="GO:0006565">
    <property type="term" value="P:L-serine catabolic process"/>
    <property type="evidence" value="ECO:0007669"/>
    <property type="project" value="TreeGrafter"/>
</dbReference>
<dbReference type="SUPFAM" id="SSF53686">
    <property type="entry name" value="Tryptophan synthase beta subunit-like PLP-dependent enzymes"/>
    <property type="match status" value="1"/>
</dbReference>
<accession>A0A239KX34</accession>
<dbReference type="OrthoDB" id="4350333at2"/>
<name>A0A239KX34_9ACTN</name>
<dbReference type="RefSeq" id="WP_089226632.1">
    <property type="nucleotide sequence ID" value="NZ_FZOF01000017.1"/>
</dbReference>
<dbReference type="AlphaFoldDB" id="A0A239KX34"/>
<proteinExistence type="predicted"/>
<reference evidence="5 6" key="1">
    <citation type="submission" date="2017-06" db="EMBL/GenBank/DDBJ databases">
        <authorList>
            <person name="Kim H.J."/>
            <person name="Triplett B.A."/>
        </authorList>
    </citation>
    <scope>NUCLEOTIDE SEQUENCE [LARGE SCALE GENOMIC DNA]</scope>
    <source>
        <strain evidence="5 6">CGMCC 4.1858</strain>
    </source>
</reference>
<dbReference type="GO" id="GO:0003941">
    <property type="term" value="F:L-serine ammonia-lyase activity"/>
    <property type="evidence" value="ECO:0007669"/>
    <property type="project" value="TreeGrafter"/>
</dbReference>
<protein>
    <submittedName>
        <fullName evidence="5">Threonine synthase-related protein</fullName>
    </submittedName>
</protein>
<evidence type="ECO:0000259" key="4">
    <source>
        <dbReference type="Pfam" id="PF00291"/>
    </source>
</evidence>
<dbReference type="PANTHER" id="PTHR48078">
    <property type="entry name" value="THREONINE DEHYDRATASE, MITOCHONDRIAL-RELATED"/>
    <property type="match status" value="1"/>
</dbReference>